<name>A0A9N9NMF2_9GLOM</name>
<organism evidence="1 2">
    <name type="scientific">Cetraspora pellucida</name>
    <dbReference type="NCBI Taxonomy" id="1433469"/>
    <lineage>
        <taxon>Eukaryota</taxon>
        <taxon>Fungi</taxon>
        <taxon>Fungi incertae sedis</taxon>
        <taxon>Mucoromycota</taxon>
        <taxon>Glomeromycotina</taxon>
        <taxon>Glomeromycetes</taxon>
        <taxon>Diversisporales</taxon>
        <taxon>Gigasporaceae</taxon>
        <taxon>Cetraspora</taxon>
    </lineage>
</organism>
<reference evidence="1" key="1">
    <citation type="submission" date="2021-06" db="EMBL/GenBank/DDBJ databases">
        <authorList>
            <person name="Kallberg Y."/>
            <person name="Tangrot J."/>
            <person name="Rosling A."/>
        </authorList>
    </citation>
    <scope>NUCLEOTIDE SEQUENCE</scope>
    <source>
        <strain evidence="1">FL966</strain>
    </source>
</reference>
<dbReference type="OrthoDB" id="2442417at2759"/>
<dbReference type="EMBL" id="CAJVQA010016770">
    <property type="protein sequence ID" value="CAG8744951.1"/>
    <property type="molecule type" value="Genomic_DNA"/>
</dbReference>
<protein>
    <submittedName>
        <fullName evidence="1">7676_t:CDS:1</fullName>
    </submittedName>
</protein>
<dbReference type="AlphaFoldDB" id="A0A9N9NMF2"/>
<accession>A0A9N9NMF2</accession>
<comment type="caution">
    <text evidence="1">The sequence shown here is derived from an EMBL/GenBank/DDBJ whole genome shotgun (WGS) entry which is preliminary data.</text>
</comment>
<dbReference type="Proteomes" id="UP000789759">
    <property type="component" value="Unassembled WGS sequence"/>
</dbReference>
<proteinExistence type="predicted"/>
<gene>
    <name evidence="1" type="ORF">CPELLU_LOCUS14315</name>
</gene>
<evidence type="ECO:0000313" key="1">
    <source>
        <dbReference type="EMBL" id="CAG8744951.1"/>
    </source>
</evidence>
<keyword evidence="2" id="KW-1185">Reference proteome</keyword>
<sequence length="135" mass="15518">MDHVIITHVLDPRCKLEHLYATLIKVGGYSENQVELFVNNIREKIISYRIKYSNAVKVVEVGEIAKAVETVEIIDHSADDFLFLRRKIERAFSRADFTITSDRASISEETVSSIILLHLWLTESQNKFSPLQDLL</sequence>
<evidence type="ECO:0000313" key="2">
    <source>
        <dbReference type="Proteomes" id="UP000789759"/>
    </source>
</evidence>